<accession>N6U0B1</accession>
<comment type="caution">
    <text evidence="2">The sequence shown here is derived from an EMBL/GenBank/DDBJ whole genome shotgun (WGS) entry which is preliminary data.</text>
</comment>
<dbReference type="AlphaFoldDB" id="N6U0B1"/>
<keyword evidence="3" id="KW-1185">Reference proteome</keyword>
<dbReference type="RefSeq" id="WP_004121266.1">
    <property type="nucleotide sequence ID" value="NZ_AQHN01000072.1"/>
</dbReference>
<sequence length="102" mass="11114">MLIVPLQAIPNQTVTVTLNGQVCQIDVYQTIGGLFVDLYVSNTLIIGGVIAETNNRIVRSAYLGFQGDLAFIDDQSGDEDPYYTGLGTRWNLAYLTPDELAA</sequence>
<feature type="domain" description="Cyanophage baseplate Pam3 plug gp18" evidence="1">
    <location>
        <begin position="1"/>
        <end position="96"/>
    </location>
</feature>
<dbReference type="OrthoDB" id="6444802at2"/>
<evidence type="ECO:0000313" key="3">
    <source>
        <dbReference type="Proteomes" id="UP000012429"/>
    </source>
</evidence>
<name>N6U0B1_9HYPH</name>
<dbReference type="EMBL" id="AQHN01000072">
    <property type="protein sequence ID" value="ENN86079.1"/>
    <property type="molecule type" value="Genomic_DNA"/>
</dbReference>
<gene>
    <name evidence="2" type="ORF">RHSP_32086</name>
</gene>
<dbReference type="Pfam" id="PF22479">
    <property type="entry name" value="Pam3_gp18"/>
    <property type="match status" value="1"/>
</dbReference>
<evidence type="ECO:0000259" key="1">
    <source>
        <dbReference type="Pfam" id="PF22479"/>
    </source>
</evidence>
<organism evidence="2 3">
    <name type="scientific">Rhizobium freirei PRF 81</name>
    <dbReference type="NCBI Taxonomy" id="363754"/>
    <lineage>
        <taxon>Bacteria</taxon>
        <taxon>Pseudomonadati</taxon>
        <taxon>Pseudomonadota</taxon>
        <taxon>Alphaproteobacteria</taxon>
        <taxon>Hyphomicrobiales</taxon>
        <taxon>Rhizobiaceae</taxon>
        <taxon>Rhizobium/Agrobacterium group</taxon>
        <taxon>Rhizobium</taxon>
    </lineage>
</organism>
<dbReference type="InterPro" id="IPR054252">
    <property type="entry name" value="Pam3_gp18"/>
</dbReference>
<evidence type="ECO:0000313" key="2">
    <source>
        <dbReference type="EMBL" id="ENN86079.1"/>
    </source>
</evidence>
<reference evidence="2 3" key="1">
    <citation type="journal article" date="2012" name="BMC Genomics">
        <title>Genomic basis of broad host range and environmental adaptability of Rhizobium tropici CIAT 899 and Rhizobium sp. PRF 81 which are used in inoculants for common bean (Phaseolus vulgaris L.).</title>
        <authorList>
            <person name="Ormeno-Orrillo E."/>
            <person name="Menna P."/>
            <person name="Almeida L.G."/>
            <person name="Ollero F.J."/>
            <person name="Nicolas M.F."/>
            <person name="Pains Rodrigues E."/>
            <person name="Shigueyoshi Nakatani A."/>
            <person name="Silva Batista J.S."/>
            <person name="Oliveira Chueire L.M."/>
            <person name="Souza R.C."/>
            <person name="Ribeiro Vasconcelos A.T."/>
            <person name="Megias M."/>
            <person name="Hungria M."/>
            <person name="Martinez-Romero E."/>
        </authorList>
    </citation>
    <scope>NUCLEOTIDE SEQUENCE [LARGE SCALE GENOMIC DNA]</scope>
    <source>
        <strain evidence="2 3">PRF 81</strain>
    </source>
</reference>
<dbReference type="PATRIC" id="fig|363754.4.peg.4034"/>
<dbReference type="STRING" id="363754.RHSP_32086"/>
<dbReference type="Proteomes" id="UP000012429">
    <property type="component" value="Unassembled WGS sequence"/>
</dbReference>
<protein>
    <recommendedName>
        <fullName evidence="1">Cyanophage baseplate Pam3 plug gp18 domain-containing protein</fullName>
    </recommendedName>
</protein>
<proteinExistence type="predicted"/>